<evidence type="ECO:0000256" key="2">
    <source>
        <dbReference type="ARBA" id="ARBA00022670"/>
    </source>
</evidence>
<dbReference type="OrthoDB" id="952271at2759"/>
<gene>
    <name evidence="10" type="ORF">F0562_015646</name>
</gene>
<reference evidence="10 11" key="1">
    <citation type="submission" date="2019-09" db="EMBL/GenBank/DDBJ databases">
        <title>A chromosome-level genome assembly of the Chinese tupelo Nyssa sinensis.</title>
        <authorList>
            <person name="Yang X."/>
            <person name="Kang M."/>
            <person name="Yang Y."/>
            <person name="Xiong H."/>
            <person name="Wang M."/>
            <person name="Zhang Z."/>
            <person name="Wang Z."/>
            <person name="Wu H."/>
            <person name="Ma T."/>
            <person name="Liu J."/>
            <person name="Xi Z."/>
        </authorList>
    </citation>
    <scope>NUCLEOTIDE SEQUENCE [LARGE SCALE GENOMIC DNA]</scope>
    <source>
        <strain evidence="10">J267</strain>
        <tissue evidence="10">Leaf</tissue>
    </source>
</reference>
<comment type="similarity">
    <text evidence="1">Belongs to the peptidase M16 family.</text>
</comment>
<dbReference type="InterPro" id="IPR011249">
    <property type="entry name" value="Metalloenz_LuxS/M16"/>
</dbReference>
<dbReference type="InterPro" id="IPR050626">
    <property type="entry name" value="Peptidase_M16"/>
</dbReference>
<dbReference type="Pfam" id="PF22456">
    <property type="entry name" value="PqqF-like_C_4"/>
    <property type="match status" value="1"/>
</dbReference>
<evidence type="ECO:0008006" key="12">
    <source>
        <dbReference type="Google" id="ProtNLM"/>
    </source>
</evidence>
<dbReference type="GO" id="GO:0004222">
    <property type="term" value="F:metalloendopeptidase activity"/>
    <property type="evidence" value="ECO:0007669"/>
    <property type="project" value="TreeGrafter"/>
</dbReference>
<dbReference type="PANTHER" id="PTHR43690:SF18">
    <property type="entry name" value="INSULIN-DEGRADING ENZYME-RELATED"/>
    <property type="match status" value="1"/>
</dbReference>
<evidence type="ECO:0000256" key="4">
    <source>
        <dbReference type="ARBA" id="ARBA00022801"/>
    </source>
</evidence>
<dbReference type="SUPFAM" id="SSF63411">
    <property type="entry name" value="LuxS/MPP-like metallohydrolase"/>
    <property type="match status" value="3"/>
</dbReference>
<sequence>MHLVVYGKESLDKTQILVENKFLKIRNIDRCCPSFPGQPCTSEHLQILVKAVPIKQGHKLNIIWPITPSIRHYKEGPSRYLSHLIGHEGEGSVFFVLKTLGWATSLSAGEADWNFDFSFFHVFIDLTDAGHEHVEDIVALLFKYIRLLQQSGACKWIFDELAAICETAFHYQDKISPLGYVVNVALNMQLYPPKDWLVRSSLPSKFNPDLIQSVLNELTPNHVRIFWDSTKFEGNTNMTEPWYGTAYSVERISDSMIQQWIETAPNENLHLPAPNVFIPTDLSLKNVLEKAKFPLLLRKSSYSRLWYKPDKTFSTPKAYVKIDFNCPYAGNSPEAEVLVDIFTRLLMDYLNEYAYYAEVAGLYYWISDTDNGFQVTVVGYNHKLKILLETVVEKIAKFEVKADRFSVIKEMVTKEYQNFKFQQPFKQAMTFLECYVAGNIEPNEAESMIEHIEDVFYKGPQPISLALFPSQHFTNRVVKLERGLSYLYPAEGLNPNDENSAILHYIQVHQDDFMLNVRLQLFALIAKQPAFHQLRSVEQLGYITSLKRRNDSGIHGLQFIIQSTVKVYKIDLFIAKALSPPLKHFLELDRVLNILI</sequence>
<evidence type="ECO:0000256" key="6">
    <source>
        <dbReference type="ARBA" id="ARBA00023049"/>
    </source>
</evidence>
<dbReference type="Pfam" id="PF05193">
    <property type="entry name" value="Peptidase_M16_C"/>
    <property type="match status" value="1"/>
</dbReference>
<dbReference type="AlphaFoldDB" id="A0A5J4ZKX3"/>
<evidence type="ECO:0000259" key="9">
    <source>
        <dbReference type="Pfam" id="PF22456"/>
    </source>
</evidence>
<keyword evidence="6" id="KW-0482">Metalloprotease</keyword>
<dbReference type="GO" id="GO:0005829">
    <property type="term" value="C:cytosol"/>
    <property type="evidence" value="ECO:0007669"/>
    <property type="project" value="TreeGrafter"/>
</dbReference>
<dbReference type="GO" id="GO:0051603">
    <property type="term" value="P:proteolysis involved in protein catabolic process"/>
    <property type="evidence" value="ECO:0007669"/>
    <property type="project" value="TreeGrafter"/>
</dbReference>
<keyword evidence="11" id="KW-1185">Reference proteome</keyword>
<dbReference type="Proteomes" id="UP000325577">
    <property type="component" value="Linkage Group LG7"/>
</dbReference>
<feature type="domain" description="Peptidase M16 middle/third" evidence="8">
    <location>
        <begin position="169"/>
        <end position="437"/>
    </location>
</feature>
<evidence type="ECO:0000259" key="7">
    <source>
        <dbReference type="Pfam" id="PF05193"/>
    </source>
</evidence>
<organism evidence="10 11">
    <name type="scientific">Nyssa sinensis</name>
    <dbReference type="NCBI Taxonomy" id="561372"/>
    <lineage>
        <taxon>Eukaryota</taxon>
        <taxon>Viridiplantae</taxon>
        <taxon>Streptophyta</taxon>
        <taxon>Embryophyta</taxon>
        <taxon>Tracheophyta</taxon>
        <taxon>Spermatophyta</taxon>
        <taxon>Magnoliopsida</taxon>
        <taxon>eudicotyledons</taxon>
        <taxon>Gunneridae</taxon>
        <taxon>Pentapetalae</taxon>
        <taxon>asterids</taxon>
        <taxon>Cornales</taxon>
        <taxon>Nyssaceae</taxon>
        <taxon>Nyssa</taxon>
    </lineage>
</organism>
<keyword evidence="4" id="KW-0378">Hydrolase</keyword>
<dbReference type="FunFam" id="3.30.830.10:FF:000005">
    <property type="entry name" value="nardilysin isoform X1"/>
    <property type="match status" value="1"/>
</dbReference>
<keyword evidence="5" id="KW-0862">Zinc</keyword>
<protein>
    <recommendedName>
        <fullName evidence="12">Peptidase M16 middle/third domain-containing protein</fullName>
    </recommendedName>
</protein>
<evidence type="ECO:0000256" key="3">
    <source>
        <dbReference type="ARBA" id="ARBA00022723"/>
    </source>
</evidence>
<name>A0A5J4ZKX3_9ASTE</name>
<evidence type="ECO:0000256" key="1">
    <source>
        <dbReference type="ARBA" id="ARBA00007261"/>
    </source>
</evidence>
<dbReference type="PANTHER" id="PTHR43690">
    <property type="entry name" value="NARDILYSIN"/>
    <property type="match status" value="1"/>
</dbReference>
<dbReference type="GO" id="GO:0046872">
    <property type="term" value="F:metal ion binding"/>
    <property type="evidence" value="ECO:0007669"/>
    <property type="project" value="UniProtKB-KW"/>
</dbReference>
<dbReference type="Gene3D" id="3.30.830.10">
    <property type="entry name" value="Metalloenzyme, LuxS/M16 peptidase-like"/>
    <property type="match status" value="4"/>
</dbReference>
<evidence type="ECO:0000313" key="10">
    <source>
        <dbReference type="EMBL" id="KAA8518172.1"/>
    </source>
</evidence>
<proteinExistence type="inferred from homology"/>
<feature type="domain" description="Peptidase M16 C-terminal" evidence="7">
    <location>
        <begin position="1"/>
        <end position="162"/>
    </location>
</feature>
<dbReference type="InterPro" id="IPR032632">
    <property type="entry name" value="Peptidase_M16_M"/>
</dbReference>
<evidence type="ECO:0000313" key="11">
    <source>
        <dbReference type="Proteomes" id="UP000325577"/>
    </source>
</evidence>
<dbReference type="GO" id="GO:0005739">
    <property type="term" value="C:mitochondrion"/>
    <property type="evidence" value="ECO:0007669"/>
    <property type="project" value="TreeGrafter"/>
</dbReference>
<dbReference type="InterPro" id="IPR007863">
    <property type="entry name" value="Peptidase_M16_C"/>
</dbReference>
<feature type="domain" description="Coenzyme PQQ synthesis protein F-like C-terminal lobe" evidence="9">
    <location>
        <begin position="521"/>
        <end position="566"/>
    </location>
</feature>
<keyword evidence="2" id="KW-0645">Protease</keyword>
<accession>A0A5J4ZKX3</accession>
<dbReference type="GO" id="GO:0043171">
    <property type="term" value="P:peptide catabolic process"/>
    <property type="evidence" value="ECO:0007669"/>
    <property type="project" value="TreeGrafter"/>
</dbReference>
<keyword evidence="3" id="KW-0479">Metal-binding</keyword>
<evidence type="ECO:0000259" key="8">
    <source>
        <dbReference type="Pfam" id="PF16187"/>
    </source>
</evidence>
<dbReference type="Pfam" id="PF16187">
    <property type="entry name" value="Peptidase_M16_M"/>
    <property type="match status" value="1"/>
</dbReference>
<dbReference type="EMBL" id="CM018050">
    <property type="protein sequence ID" value="KAA8518172.1"/>
    <property type="molecule type" value="Genomic_DNA"/>
</dbReference>
<evidence type="ECO:0000256" key="5">
    <source>
        <dbReference type="ARBA" id="ARBA00022833"/>
    </source>
</evidence>
<dbReference type="InterPro" id="IPR054734">
    <property type="entry name" value="PqqF-like_C_4"/>
</dbReference>